<gene>
    <name evidence="2" type="ORF">CYLTODRAFT_414874</name>
</gene>
<evidence type="ECO:0000313" key="3">
    <source>
        <dbReference type="Proteomes" id="UP000054007"/>
    </source>
</evidence>
<evidence type="ECO:0000256" key="1">
    <source>
        <dbReference type="SAM" id="MobiDB-lite"/>
    </source>
</evidence>
<organism evidence="2 3">
    <name type="scientific">Cylindrobasidium torrendii FP15055 ss-10</name>
    <dbReference type="NCBI Taxonomy" id="1314674"/>
    <lineage>
        <taxon>Eukaryota</taxon>
        <taxon>Fungi</taxon>
        <taxon>Dikarya</taxon>
        <taxon>Basidiomycota</taxon>
        <taxon>Agaricomycotina</taxon>
        <taxon>Agaricomycetes</taxon>
        <taxon>Agaricomycetidae</taxon>
        <taxon>Agaricales</taxon>
        <taxon>Marasmiineae</taxon>
        <taxon>Physalacriaceae</taxon>
        <taxon>Cylindrobasidium</taxon>
    </lineage>
</organism>
<dbReference type="AlphaFoldDB" id="A0A0D7AVL2"/>
<sequence>MTGPATGCQRWESLAVEKRLACLRLFLQVVPVERWSGREPFALDIANGGIVDLSKQVSGDGVVPIVLEEFVAHVVPGRAKYKRKKLKSKSGLARPPDIRPPDIPPNGMPGVHALDGQEPGNLDHMIGYNERIQSLASRIAPIHTGPSVVTVPTTFVAPLRTTYLDQRPVTWGRRPDRQLDTHRINPVDQKYLNLKGWKLYEVPR</sequence>
<dbReference type="Proteomes" id="UP000054007">
    <property type="component" value="Unassembled WGS sequence"/>
</dbReference>
<protein>
    <submittedName>
        <fullName evidence="2">Uncharacterized protein</fullName>
    </submittedName>
</protein>
<dbReference type="EMBL" id="KN880807">
    <property type="protein sequence ID" value="KIY62232.1"/>
    <property type="molecule type" value="Genomic_DNA"/>
</dbReference>
<proteinExistence type="predicted"/>
<keyword evidence="3" id="KW-1185">Reference proteome</keyword>
<evidence type="ECO:0000313" key="2">
    <source>
        <dbReference type="EMBL" id="KIY62232.1"/>
    </source>
</evidence>
<accession>A0A0D7AVL2</accession>
<reference evidence="2 3" key="1">
    <citation type="journal article" date="2015" name="Fungal Genet. Biol.">
        <title>Evolution of novel wood decay mechanisms in Agaricales revealed by the genome sequences of Fistulina hepatica and Cylindrobasidium torrendii.</title>
        <authorList>
            <person name="Floudas D."/>
            <person name="Held B.W."/>
            <person name="Riley R."/>
            <person name="Nagy L.G."/>
            <person name="Koehler G."/>
            <person name="Ransdell A.S."/>
            <person name="Younus H."/>
            <person name="Chow J."/>
            <person name="Chiniquy J."/>
            <person name="Lipzen A."/>
            <person name="Tritt A."/>
            <person name="Sun H."/>
            <person name="Haridas S."/>
            <person name="LaButti K."/>
            <person name="Ohm R.A."/>
            <person name="Kues U."/>
            <person name="Blanchette R.A."/>
            <person name="Grigoriev I.V."/>
            <person name="Minto R.E."/>
            <person name="Hibbett D.S."/>
        </authorList>
    </citation>
    <scope>NUCLEOTIDE SEQUENCE [LARGE SCALE GENOMIC DNA]</scope>
    <source>
        <strain evidence="2 3">FP15055 ss-10</strain>
    </source>
</reference>
<feature type="region of interest" description="Disordered" evidence="1">
    <location>
        <begin position="85"/>
        <end position="105"/>
    </location>
</feature>
<name>A0A0D7AVL2_9AGAR</name>